<protein>
    <submittedName>
        <fullName evidence="1">Uncharacterized protein</fullName>
    </submittedName>
</protein>
<evidence type="ECO:0000313" key="1">
    <source>
        <dbReference type="EMBL" id="KAJ9101390.1"/>
    </source>
</evidence>
<reference evidence="1" key="1">
    <citation type="submission" date="2023-04" db="EMBL/GenBank/DDBJ databases">
        <title>Draft Genome sequencing of Naganishia species isolated from polar environments using Oxford Nanopore Technology.</title>
        <authorList>
            <person name="Leo P."/>
            <person name="Venkateswaran K."/>
        </authorList>
    </citation>
    <scope>NUCLEOTIDE SEQUENCE</scope>
    <source>
        <strain evidence="1">MNA-CCFEE 5262</strain>
    </source>
</reference>
<sequence>MGLCALIFKYIGISMGWLYEFMGTLLGSAVVPIALCISVKKANRMGCIVGCLAGFASGITGEWVGLSGYGSKLTLERSGWLVATSKLNNGVINVETTGGDYEMLTGNLLSIGIGGIVSLTWTYLRPDNFDWEITRKMHIIGHESEILEGADITANDSPSAEKEKHSMEKVDETIQTVAVVDDEGLTTPEEIEMAGLNKAFRFASISALSLTVIFLILIPLPLFFSSAVFGVKGFTAWVVIGMIWVFLASFIVVIYPLYESREGIMEVLNGTRKDMRSWGSGKWVPETTTTT</sequence>
<keyword evidence="2" id="KW-1185">Reference proteome</keyword>
<organism evidence="1 2">
    <name type="scientific">Naganishia adeliensis</name>
    <dbReference type="NCBI Taxonomy" id="92952"/>
    <lineage>
        <taxon>Eukaryota</taxon>
        <taxon>Fungi</taxon>
        <taxon>Dikarya</taxon>
        <taxon>Basidiomycota</taxon>
        <taxon>Agaricomycotina</taxon>
        <taxon>Tremellomycetes</taxon>
        <taxon>Filobasidiales</taxon>
        <taxon>Filobasidiaceae</taxon>
        <taxon>Naganishia</taxon>
    </lineage>
</organism>
<gene>
    <name evidence="1" type="ORF">QFC20_005272</name>
</gene>
<dbReference type="Proteomes" id="UP001230649">
    <property type="component" value="Unassembled WGS sequence"/>
</dbReference>
<accession>A0ACC2VQM4</accession>
<comment type="caution">
    <text evidence="1">The sequence shown here is derived from an EMBL/GenBank/DDBJ whole genome shotgun (WGS) entry which is preliminary data.</text>
</comment>
<name>A0ACC2VQM4_9TREE</name>
<dbReference type="EMBL" id="JASBWS010000070">
    <property type="protein sequence ID" value="KAJ9101390.1"/>
    <property type="molecule type" value="Genomic_DNA"/>
</dbReference>
<proteinExistence type="predicted"/>
<evidence type="ECO:0000313" key="2">
    <source>
        <dbReference type="Proteomes" id="UP001230649"/>
    </source>
</evidence>